<comment type="cofactor">
    <cofactor evidence="3">
        <name>Mg(2+)</name>
        <dbReference type="ChEBI" id="CHEBI:18420"/>
    </cofactor>
</comment>
<evidence type="ECO:0000256" key="3">
    <source>
        <dbReference type="ARBA" id="ARBA00001946"/>
    </source>
</evidence>
<evidence type="ECO:0000256" key="4">
    <source>
        <dbReference type="ARBA" id="ARBA00005533"/>
    </source>
</evidence>
<sequence>MSASNDPRFYYLHNFHKALTWIGERHADLLSANEREFLLGFGALDESAQALLVRMIMRKGVHFRASKLNYQEIGCCRQAATPLIANGWIIDNAALQLDQLLALLRKDEIVICFAGNLSDRRARKEHLLEQLSEHFDEARAFDAWCPTLDDALYSLTIDDLSERLRLMFFGNLRQEWSEFVLADLGIFRYESVDFPPDSRALRCREDVDDYLHLQRCREAFEAGDATADLLERVDTRRYDNPYIAERRAKLLFRIGQHLERCAEFELALQVYASSRYGAARQRQIRVLERTLRYSEAFELAGQAIAAPNSDGELQLAERALVRLTRQLGMPAQKRAKAPAPPRLDLQLPRLPSLAVEQLVQLHLQRSEAPVHYVENTLICSLFGLLCWPAVFAAVPGAFFHPFQHGPADLLTADFYPRRRELFAACLEQLDDDRYRHSIRRTYRDKFGIQSPFVHWGVLSEALLDQALDCLPAAHLRAWFRRLLGDIQANRAGMPDLIQFWPEEKRYRMIEVKGPGDRLQDNQRRWLAFCAEHGMPVDVCYVQWADA</sequence>
<dbReference type="Proteomes" id="UP000032068">
    <property type="component" value="Unassembled WGS sequence"/>
</dbReference>
<dbReference type="Pfam" id="PF18081">
    <property type="entry name" value="FANC_SAP"/>
    <property type="match status" value="1"/>
</dbReference>
<proteinExistence type="inferred from homology"/>
<dbReference type="Pfam" id="PF08774">
    <property type="entry name" value="VRR_NUC"/>
    <property type="match status" value="1"/>
</dbReference>
<dbReference type="FunFam" id="3.40.1350.10:FF:000024">
    <property type="entry name" value="Fanconi-associated nuclease"/>
    <property type="match status" value="1"/>
</dbReference>
<dbReference type="Gene3D" id="3.40.1350.10">
    <property type="match status" value="1"/>
</dbReference>
<dbReference type="RefSeq" id="WP_042556850.1">
    <property type="nucleotide sequence ID" value="NZ_JXQW01000125.1"/>
</dbReference>
<protein>
    <recommendedName>
        <fullName evidence="5">phosphodiesterase I</fullName>
        <ecNumber evidence="5">3.1.4.1</ecNumber>
    </recommendedName>
</protein>
<keyword evidence="10" id="KW-0464">Manganese</keyword>
<evidence type="ECO:0000256" key="1">
    <source>
        <dbReference type="ARBA" id="ARBA00000983"/>
    </source>
</evidence>
<dbReference type="InterPro" id="IPR033315">
    <property type="entry name" value="Fan1-like"/>
</dbReference>
<dbReference type="PANTHER" id="PTHR15749">
    <property type="entry name" value="FANCONI-ASSOCIATED NUCLEASE 1"/>
    <property type="match status" value="1"/>
</dbReference>
<comment type="cofactor">
    <cofactor evidence="2">
        <name>Mn(2+)</name>
        <dbReference type="ChEBI" id="CHEBI:29035"/>
    </cofactor>
</comment>
<dbReference type="InterPro" id="IPR014883">
    <property type="entry name" value="VRR_NUC"/>
</dbReference>
<dbReference type="SMART" id="SM00990">
    <property type="entry name" value="VRR_NUC"/>
    <property type="match status" value="1"/>
</dbReference>
<keyword evidence="7" id="KW-0479">Metal-binding</keyword>
<dbReference type="Pfam" id="PF21315">
    <property type="entry name" value="FAN1_HTH"/>
    <property type="match status" value="1"/>
</dbReference>
<dbReference type="GO" id="GO:0046872">
    <property type="term" value="F:metal ion binding"/>
    <property type="evidence" value="ECO:0007669"/>
    <property type="project" value="UniProtKB-KW"/>
</dbReference>
<evidence type="ECO:0000256" key="6">
    <source>
        <dbReference type="ARBA" id="ARBA00022722"/>
    </source>
</evidence>
<keyword evidence="6" id="KW-0540">Nuclease</keyword>
<dbReference type="PANTHER" id="PTHR15749:SF4">
    <property type="entry name" value="FANCONI-ASSOCIATED NUCLEASE 1"/>
    <property type="match status" value="1"/>
</dbReference>
<dbReference type="AlphaFoldDB" id="A0A0D0JS09"/>
<evidence type="ECO:0000259" key="11">
    <source>
        <dbReference type="SMART" id="SM00990"/>
    </source>
</evidence>
<reference evidence="12 13" key="1">
    <citation type="submission" date="2014-12" db="EMBL/GenBank/DDBJ databases">
        <title>16Stimator: statistical estimation of ribosomal gene copy numbers from draft genome assemblies.</title>
        <authorList>
            <person name="Perisin M.A."/>
            <person name="Vetter M."/>
            <person name="Gilbert J.A."/>
            <person name="Bergelson J."/>
        </authorList>
    </citation>
    <scope>NUCLEOTIDE SEQUENCE [LARGE SCALE GENOMIC DNA]</scope>
    <source>
        <strain evidence="12 13">MEJ086</strain>
    </source>
</reference>
<dbReference type="InterPro" id="IPR011856">
    <property type="entry name" value="tRNA_endonuc-like_dom_sf"/>
</dbReference>
<dbReference type="InterPro" id="IPR049125">
    <property type="entry name" value="FAN1-like_WH"/>
</dbReference>
<dbReference type="GO" id="GO:0036297">
    <property type="term" value="P:interstrand cross-link repair"/>
    <property type="evidence" value="ECO:0007669"/>
    <property type="project" value="InterPro"/>
</dbReference>
<evidence type="ECO:0000256" key="5">
    <source>
        <dbReference type="ARBA" id="ARBA00012029"/>
    </source>
</evidence>
<evidence type="ECO:0000256" key="7">
    <source>
        <dbReference type="ARBA" id="ARBA00022723"/>
    </source>
</evidence>
<comment type="caution">
    <text evidence="12">The sequence shown here is derived from an EMBL/GenBank/DDBJ whole genome shotgun (WGS) entry which is preliminary data.</text>
</comment>
<dbReference type="OrthoDB" id="9803913at2"/>
<dbReference type="EC" id="3.1.4.1" evidence="5"/>
<comment type="similarity">
    <text evidence="4">Belongs to the FAN1 family.</text>
</comment>
<evidence type="ECO:0000256" key="10">
    <source>
        <dbReference type="ARBA" id="ARBA00023211"/>
    </source>
</evidence>
<dbReference type="InterPro" id="IPR040603">
    <property type="entry name" value="FAN1_SAP_bact"/>
</dbReference>
<gene>
    <name evidence="12" type="ORF">RU08_26310</name>
</gene>
<organism evidence="12 13">
    <name type="scientific">Pseudomonas fulva</name>
    <dbReference type="NCBI Taxonomy" id="47880"/>
    <lineage>
        <taxon>Bacteria</taxon>
        <taxon>Pseudomonadati</taxon>
        <taxon>Pseudomonadota</taxon>
        <taxon>Gammaproteobacteria</taxon>
        <taxon>Pseudomonadales</taxon>
        <taxon>Pseudomonadaceae</taxon>
        <taxon>Pseudomonas</taxon>
    </lineage>
</organism>
<dbReference type="GO" id="GO:0004528">
    <property type="term" value="F:phosphodiesterase I activity"/>
    <property type="evidence" value="ECO:0007669"/>
    <property type="project" value="UniProtKB-EC"/>
</dbReference>
<evidence type="ECO:0000256" key="8">
    <source>
        <dbReference type="ARBA" id="ARBA00022801"/>
    </source>
</evidence>
<dbReference type="EMBL" id="JXQW01000125">
    <property type="protein sequence ID" value="KIP87865.1"/>
    <property type="molecule type" value="Genomic_DNA"/>
</dbReference>
<dbReference type="GO" id="GO:0003676">
    <property type="term" value="F:nucleic acid binding"/>
    <property type="evidence" value="ECO:0007669"/>
    <property type="project" value="InterPro"/>
</dbReference>
<accession>A0A0D0JS09</accession>
<evidence type="ECO:0000313" key="12">
    <source>
        <dbReference type="EMBL" id="KIP87865.1"/>
    </source>
</evidence>
<keyword evidence="8" id="KW-0378">Hydrolase</keyword>
<name>A0A0D0JS09_9PSED</name>
<keyword evidence="9" id="KW-0460">Magnesium</keyword>
<feature type="domain" description="VRR-NUC" evidence="11">
    <location>
        <begin position="429"/>
        <end position="543"/>
    </location>
</feature>
<evidence type="ECO:0000256" key="2">
    <source>
        <dbReference type="ARBA" id="ARBA00001936"/>
    </source>
</evidence>
<evidence type="ECO:0000313" key="13">
    <source>
        <dbReference type="Proteomes" id="UP000032068"/>
    </source>
</evidence>
<evidence type="ECO:0000256" key="9">
    <source>
        <dbReference type="ARBA" id="ARBA00022842"/>
    </source>
</evidence>
<comment type="catalytic activity">
    <reaction evidence="1">
        <text>Hydrolytically removes 5'-nucleotides successively from the 3'-hydroxy termini of 3'-hydroxy-terminated oligonucleotides.</text>
        <dbReference type="EC" id="3.1.4.1"/>
    </reaction>
</comment>